<evidence type="ECO:0000313" key="1">
    <source>
        <dbReference type="EMBL" id="EPB87593.1"/>
    </source>
</evidence>
<dbReference type="VEuPathDB" id="FungiDB:HMPREF1544_05575"/>
<proteinExistence type="predicted"/>
<evidence type="ECO:0000313" key="2">
    <source>
        <dbReference type="Proteomes" id="UP000014254"/>
    </source>
</evidence>
<keyword evidence="2" id="KW-1185">Reference proteome</keyword>
<accession>S2JXS9</accession>
<dbReference type="InParanoid" id="S2JXS9"/>
<reference evidence="2" key="1">
    <citation type="submission" date="2013-05" db="EMBL/GenBank/DDBJ databases">
        <title>The Genome sequence of Mucor circinelloides f. circinelloides 1006PhL.</title>
        <authorList>
            <consortium name="The Broad Institute Genomics Platform"/>
            <person name="Cuomo C."/>
            <person name="Earl A."/>
            <person name="Findley K."/>
            <person name="Lee S.C."/>
            <person name="Walker B."/>
            <person name="Young S."/>
            <person name="Zeng Q."/>
            <person name="Gargeya S."/>
            <person name="Fitzgerald M."/>
            <person name="Haas B."/>
            <person name="Abouelleil A."/>
            <person name="Allen A.W."/>
            <person name="Alvarado L."/>
            <person name="Arachchi H.M."/>
            <person name="Berlin A.M."/>
            <person name="Chapman S.B."/>
            <person name="Gainer-Dewar J."/>
            <person name="Goldberg J."/>
            <person name="Griggs A."/>
            <person name="Gujja S."/>
            <person name="Hansen M."/>
            <person name="Howarth C."/>
            <person name="Imamovic A."/>
            <person name="Ireland A."/>
            <person name="Larimer J."/>
            <person name="McCowan C."/>
            <person name="Murphy C."/>
            <person name="Pearson M."/>
            <person name="Poon T.W."/>
            <person name="Priest M."/>
            <person name="Roberts A."/>
            <person name="Saif S."/>
            <person name="Shea T."/>
            <person name="Sisk P."/>
            <person name="Sykes S."/>
            <person name="Wortman J."/>
            <person name="Nusbaum C."/>
            <person name="Birren B."/>
        </authorList>
    </citation>
    <scope>NUCLEOTIDE SEQUENCE [LARGE SCALE GENOMIC DNA]</scope>
    <source>
        <strain evidence="2">1006PhL</strain>
    </source>
</reference>
<dbReference type="EMBL" id="KE123965">
    <property type="protein sequence ID" value="EPB87593.1"/>
    <property type="molecule type" value="Genomic_DNA"/>
</dbReference>
<dbReference type="Proteomes" id="UP000014254">
    <property type="component" value="Unassembled WGS sequence"/>
</dbReference>
<sequence length="49" mass="5787">MTSFKIPLKSIKPYEQKTTVYYEKLVEKQALVAMLYEEECGLFYCTART</sequence>
<dbReference type="AlphaFoldDB" id="S2JXS9"/>
<gene>
    <name evidence="1" type="ORF">HMPREF1544_05575</name>
</gene>
<name>S2JXS9_MUCC1</name>
<protein>
    <submittedName>
        <fullName evidence="1">Uncharacterized protein</fullName>
    </submittedName>
</protein>
<organism evidence="1 2">
    <name type="scientific">Mucor circinelloides f. circinelloides (strain 1006PhL)</name>
    <name type="common">Mucormycosis agent</name>
    <name type="synonym">Calyptromyces circinelloides</name>
    <dbReference type="NCBI Taxonomy" id="1220926"/>
    <lineage>
        <taxon>Eukaryota</taxon>
        <taxon>Fungi</taxon>
        <taxon>Fungi incertae sedis</taxon>
        <taxon>Mucoromycota</taxon>
        <taxon>Mucoromycotina</taxon>
        <taxon>Mucoromycetes</taxon>
        <taxon>Mucorales</taxon>
        <taxon>Mucorineae</taxon>
        <taxon>Mucoraceae</taxon>
        <taxon>Mucor</taxon>
    </lineage>
</organism>